<dbReference type="PIRSF" id="PIRSF001430">
    <property type="entry name" value="tRNA_psdUrid_synth"/>
    <property type="match status" value="1"/>
</dbReference>
<evidence type="ECO:0000313" key="10">
    <source>
        <dbReference type="Proteomes" id="UP000543642"/>
    </source>
</evidence>
<protein>
    <recommendedName>
        <fullName evidence="4">tRNA pseudouridine synthase A</fullName>
        <ecNumber evidence="4">5.4.99.12</ecNumber>
    </recommendedName>
    <alternativeName>
        <fullName evidence="4">tRNA pseudouridine(38-40) synthase</fullName>
    </alternativeName>
    <alternativeName>
        <fullName evidence="4">tRNA pseudouridylate synthase I</fullName>
    </alternativeName>
    <alternativeName>
        <fullName evidence="4">tRNA-uridine isomerase I</fullName>
    </alternativeName>
</protein>
<dbReference type="RefSeq" id="WP_183770873.1">
    <property type="nucleotide sequence ID" value="NZ_CAWVEG010000085.1"/>
</dbReference>
<evidence type="ECO:0000256" key="6">
    <source>
        <dbReference type="PIRSR" id="PIRSR001430-2"/>
    </source>
</evidence>
<evidence type="ECO:0000256" key="5">
    <source>
        <dbReference type="PIRSR" id="PIRSR001430-1"/>
    </source>
</evidence>
<dbReference type="AlphaFoldDB" id="A0A7W8M4G4"/>
<comment type="caution">
    <text evidence="4">Lacks conserved residue(s) required for the propagation of feature annotation.</text>
</comment>
<feature type="domain" description="Pseudouridine synthase I TruA alpha/beta" evidence="8">
    <location>
        <begin position="9"/>
        <end position="104"/>
    </location>
</feature>
<comment type="caution">
    <text evidence="9">The sequence shown here is derived from an EMBL/GenBank/DDBJ whole genome shotgun (WGS) entry which is preliminary data.</text>
</comment>
<dbReference type="FunFam" id="3.30.70.580:FF:000001">
    <property type="entry name" value="tRNA pseudouridine synthase A"/>
    <property type="match status" value="1"/>
</dbReference>
<keyword evidence="10" id="KW-1185">Reference proteome</keyword>
<dbReference type="CDD" id="cd02570">
    <property type="entry name" value="PseudoU_synth_EcTruA"/>
    <property type="match status" value="1"/>
</dbReference>
<dbReference type="EC" id="5.4.99.12" evidence="4"/>
<gene>
    <name evidence="4" type="primary">truA</name>
    <name evidence="9" type="ORF">HNP82_000385</name>
</gene>
<dbReference type="GO" id="GO:0003723">
    <property type="term" value="F:RNA binding"/>
    <property type="evidence" value="ECO:0007669"/>
    <property type="project" value="InterPro"/>
</dbReference>
<name>A0A7W8M4G4_9FIRM</name>
<keyword evidence="3 4" id="KW-0413">Isomerase</keyword>
<dbReference type="HAMAP" id="MF_00171">
    <property type="entry name" value="TruA"/>
    <property type="match status" value="1"/>
</dbReference>
<evidence type="ECO:0000313" key="9">
    <source>
        <dbReference type="EMBL" id="MBB5263291.1"/>
    </source>
</evidence>
<dbReference type="InterPro" id="IPR020097">
    <property type="entry name" value="PsdUridine_synth_TruA_a/b_dom"/>
</dbReference>
<dbReference type="Pfam" id="PF01416">
    <property type="entry name" value="PseudoU_synth_1"/>
    <property type="match status" value="2"/>
</dbReference>
<dbReference type="GO" id="GO:0031119">
    <property type="term" value="P:tRNA pseudouridine synthesis"/>
    <property type="evidence" value="ECO:0007669"/>
    <property type="project" value="UniProtKB-UniRule"/>
</dbReference>
<dbReference type="InterPro" id="IPR020095">
    <property type="entry name" value="PsdUridine_synth_TruA_C"/>
</dbReference>
<proteinExistence type="inferred from homology"/>
<comment type="similarity">
    <text evidence="1 4 7">Belongs to the tRNA pseudouridine synthase TruA family.</text>
</comment>
<comment type="subunit">
    <text evidence="4">Homodimer.</text>
</comment>
<evidence type="ECO:0000256" key="4">
    <source>
        <dbReference type="HAMAP-Rule" id="MF_00171"/>
    </source>
</evidence>
<evidence type="ECO:0000256" key="3">
    <source>
        <dbReference type="ARBA" id="ARBA00023235"/>
    </source>
</evidence>
<feature type="active site" description="Nucleophile" evidence="4 5">
    <location>
        <position position="55"/>
    </location>
</feature>
<organism evidence="9 10">
    <name type="scientific">Catenibacillus scindens</name>
    <dbReference type="NCBI Taxonomy" id="673271"/>
    <lineage>
        <taxon>Bacteria</taxon>
        <taxon>Bacillati</taxon>
        <taxon>Bacillota</taxon>
        <taxon>Clostridia</taxon>
        <taxon>Lachnospirales</taxon>
        <taxon>Lachnospiraceae</taxon>
        <taxon>Catenibacillus</taxon>
    </lineage>
</organism>
<sequence length="256" mass="29151">MRNIRLLMEYDGARYDGWQRLGKKSGQTTIQGKLEEVLSRMTGENVEVIGSGRTDAGVHAMGQVANFHTECGMDCHKIREYMERYLPEDIGILSVEEAPQRFHSRLNAIGKKYLYRVYVGERAGVFCRKYVHCIRRMPDLDNMRAAASSLVGRHDFIAFSSVRRTKKSTERELYSIEILPSEKEIHMIFDGNGFLHHMVRIMAGTLLEVGLGEKKPEDMVKILDSKNRQCAGVMAPAKGLFLMEVRYSGGQEKIRS</sequence>
<keyword evidence="2 4" id="KW-0819">tRNA processing</keyword>
<comment type="function">
    <text evidence="4">Formation of pseudouridine at positions 38, 39 and 40 in the anticodon stem and loop of transfer RNAs.</text>
</comment>
<evidence type="ECO:0000256" key="7">
    <source>
        <dbReference type="RuleBase" id="RU003792"/>
    </source>
</evidence>
<dbReference type="Proteomes" id="UP000543642">
    <property type="component" value="Unassembled WGS sequence"/>
</dbReference>
<dbReference type="InterPro" id="IPR001406">
    <property type="entry name" value="PsdUridine_synth_TruA"/>
</dbReference>
<dbReference type="InterPro" id="IPR020094">
    <property type="entry name" value="TruA/RsuA/RluB/E/F_N"/>
</dbReference>
<accession>A0A7W8M4G4</accession>
<evidence type="ECO:0000256" key="1">
    <source>
        <dbReference type="ARBA" id="ARBA00009375"/>
    </source>
</evidence>
<feature type="domain" description="Pseudouridine synthase I TruA alpha/beta" evidence="8">
    <location>
        <begin position="146"/>
        <end position="248"/>
    </location>
</feature>
<dbReference type="GO" id="GO:0160147">
    <property type="term" value="F:tRNA pseudouridine(38-40) synthase activity"/>
    <property type="evidence" value="ECO:0007669"/>
    <property type="project" value="UniProtKB-EC"/>
</dbReference>
<evidence type="ECO:0000259" key="8">
    <source>
        <dbReference type="Pfam" id="PF01416"/>
    </source>
</evidence>
<reference evidence="9 10" key="1">
    <citation type="submission" date="2020-08" db="EMBL/GenBank/DDBJ databases">
        <title>Genomic Encyclopedia of Type Strains, Phase IV (KMG-IV): sequencing the most valuable type-strain genomes for metagenomic binning, comparative biology and taxonomic classification.</title>
        <authorList>
            <person name="Goeker M."/>
        </authorList>
    </citation>
    <scope>NUCLEOTIDE SEQUENCE [LARGE SCALE GENOMIC DNA]</scope>
    <source>
        <strain evidence="9 10">DSM 106146</strain>
    </source>
</reference>
<dbReference type="NCBIfam" id="TIGR00071">
    <property type="entry name" value="hisT_truA"/>
    <property type="match status" value="1"/>
</dbReference>
<dbReference type="EMBL" id="JACHFW010000001">
    <property type="protein sequence ID" value="MBB5263291.1"/>
    <property type="molecule type" value="Genomic_DNA"/>
</dbReference>
<dbReference type="SUPFAM" id="SSF55120">
    <property type="entry name" value="Pseudouridine synthase"/>
    <property type="match status" value="1"/>
</dbReference>
<evidence type="ECO:0000256" key="2">
    <source>
        <dbReference type="ARBA" id="ARBA00022694"/>
    </source>
</evidence>
<dbReference type="PANTHER" id="PTHR11142">
    <property type="entry name" value="PSEUDOURIDYLATE SYNTHASE"/>
    <property type="match status" value="1"/>
</dbReference>
<comment type="catalytic activity">
    <reaction evidence="4 7">
        <text>uridine(38/39/40) in tRNA = pseudouridine(38/39/40) in tRNA</text>
        <dbReference type="Rhea" id="RHEA:22376"/>
        <dbReference type="Rhea" id="RHEA-COMP:10085"/>
        <dbReference type="Rhea" id="RHEA-COMP:10087"/>
        <dbReference type="ChEBI" id="CHEBI:65314"/>
        <dbReference type="ChEBI" id="CHEBI:65315"/>
        <dbReference type="EC" id="5.4.99.12"/>
    </reaction>
</comment>
<dbReference type="InterPro" id="IPR020103">
    <property type="entry name" value="PsdUridine_synth_cat_dom_sf"/>
</dbReference>
<feature type="binding site" evidence="4 6">
    <location>
        <position position="113"/>
    </location>
    <ligand>
        <name>substrate</name>
    </ligand>
</feature>
<dbReference type="Gene3D" id="3.30.70.660">
    <property type="entry name" value="Pseudouridine synthase I, catalytic domain, C-terminal subdomain"/>
    <property type="match status" value="1"/>
</dbReference>
<dbReference type="PANTHER" id="PTHR11142:SF22">
    <property type="entry name" value="TRNA PSEUDOURIDINE SYNTHASE A 2"/>
    <property type="match status" value="1"/>
</dbReference>
<dbReference type="Gene3D" id="3.30.70.580">
    <property type="entry name" value="Pseudouridine synthase I, catalytic domain, N-terminal subdomain"/>
    <property type="match status" value="1"/>
</dbReference>